<evidence type="ECO:0000256" key="2">
    <source>
        <dbReference type="ARBA" id="ARBA00022448"/>
    </source>
</evidence>
<dbReference type="InterPro" id="IPR039261">
    <property type="entry name" value="FNR_nucleotide-bd"/>
</dbReference>
<dbReference type="PROSITE" id="PS51384">
    <property type="entry name" value="FAD_FR"/>
    <property type="match status" value="1"/>
</dbReference>
<dbReference type="CDD" id="cd06218">
    <property type="entry name" value="DHOD_e_trans"/>
    <property type="match status" value="1"/>
</dbReference>
<dbReference type="PIRSF" id="PIRSF006816">
    <property type="entry name" value="Cyc3_hyd_g"/>
    <property type="match status" value="1"/>
</dbReference>
<sequence length="268" mass="30355">MLPGIILYNRRITVDTLRMGIAADDKFKARPGQFIMMRCSTTMDPLLRRPFSILSIRESETQRNFEILYRIVGTGTQRMADMKEGDKADFLGPFGTGFQIRDNCENWLIAGGIGVPPIYFLAEELKKMGEPKENVRIYFGSKTFEELYCIKDLEKIDYPLIISTDDSSYGESGFISNPLVKTLDEYLRAKKPMPVIYACGPDGLLQVLARTAELYDIEIQMSLETRMGCGLGICQGCAIKMKKGDSDFEYIRACVEGPVFDARRIVWL</sequence>
<evidence type="ECO:0000259" key="13">
    <source>
        <dbReference type="PROSITE" id="PS51384"/>
    </source>
</evidence>
<comment type="similarity">
    <text evidence="1">Belongs to the PyrK family.</text>
</comment>
<keyword evidence="3 11" id="KW-0285">Flavoprotein</keyword>
<feature type="binding site" evidence="11">
    <location>
        <begin position="68"/>
        <end position="70"/>
    </location>
    <ligand>
        <name>FAD</name>
        <dbReference type="ChEBI" id="CHEBI:57692"/>
    </ligand>
</feature>
<dbReference type="Pfam" id="PF00970">
    <property type="entry name" value="FAD_binding_6"/>
    <property type="match status" value="1"/>
</dbReference>
<keyword evidence="4 12" id="KW-0001">2Fe-2S</keyword>
<dbReference type="InterPro" id="IPR017927">
    <property type="entry name" value="FAD-bd_FR_type"/>
</dbReference>
<dbReference type="InterPro" id="IPR037117">
    <property type="entry name" value="Dihydroorotate_DH_ele_sf"/>
</dbReference>
<evidence type="ECO:0000256" key="9">
    <source>
        <dbReference type="ARBA" id="ARBA00023014"/>
    </source>
</evidence>
<evidence type="ECO:0000256" key="6">
    <source>
        <dbReference type="ARBA" id="ARBA00022827"/>
    </source>
</evidence>
<dbReference type="GO" id="GO:0016491">
    <property type="term" value="F:oxidoreductase activity"/>
    <property type="evidence" value="ECO:0007669"/>
    <property type="project" value="InterPro"/>
</dbReference>
<dbReference type="SUPFAM" id="SSF63380">
    <property type="entry name" value="Riboflavin synthase domain-like"/>
    <property type="match status" value="1"/>
</dbReference>
<dbReference type="AlphaFoldDB" id="A0A1F7S592"/>
<dbReference type="PANTHER" id="PTHR43513">
    <property type="entry name" value="DIHYDROOROTATE DEHYDROGENASE B (NAD(+)), ELECTRON TRANSFER SUBUNIT"/>
    <property type="match status" value="1"/>
</dbReference>
<dbReference type="Pfam" id="PF00175">
    <property type="entry name" value="NAD_binding_1"/>
    <property type="match status" value="1"/>
</dbReference>
<keyword evidence="6 11" id="KW-0274">FAD</keyword>
<dbReference type="Gene3D" id="2.10.240.10">
    <property type="entry name" value="Dihydroorotate dehydrogenase, electron transfer subunit"/>
    <property type="match status" value="1"/>
</dbReference>
<keyword evidence="2" id="KW-0813">Transport</keyword>
<dbReference type="InterPro" id="IPR012165">
    <property type="entry name" value="Cyt_c3_hydrogenase_gsu"/>
</dbReference>
<dbReference type="GO" id="GO:0051537">
    <property type="term" value="F:2 iron, 2 sulfur cluster binding"/>
    <property type="evidence" value="ECO:0007669"/>
    <property type="project" value="UniProtKB-KW"/>
</dbReference>
<dbReference type="Gene3D" id="2.40.30.10">
    <property type="entry name" value="Translation factors"/>
    <property type="match status" value="1"/>
</dbReference>
<evidence type="ECO:0000256" key="5">
    <source>
        <dbReference type="ARBA" id="ARBA00022723"/>
    </source>
</evidence>
<feature type="binding site" evidence="11">
    <location>
        <begin position="75"/>
        <end position="76"/>
    </location>
    <ligand>
        <name>FAD</name>
        <dbReference type="ChEBI" id="CHEBI:57692"/>
    </ligand>
</feature>
<dbReference type="GO" id="GO:0050660">
    <property type="term" value="F:flavin adenine dinucleotide binding"/>
    <property type="evidence" value="ECO:0007669"/>
    <property type="project" value="InterPro"/>
</dbReference>
<keyword evidence="7" id="KW-0249">Electron transport</keyword>
<dbReference type="InterPro" id="IPR017938">
    <property type="entry name" value="Riboflavin_synthase-like_b-brl"/>
</dbReference>
<dbReference type="GO" id="GO:0006221">
    <property type="term" value="P:pyrimidine nucleotide biosynthetic process"/>
    <property type="evidence" value="ECO:0007669"/>
    <property type="project" value="InterPro"/>
</dbReference>
<dbReference type="GO" id="GO:0046872">
    <property type="term" value="F:metal ion binding"/>
    <property type="evidence" value="ECO:0007669"/>
    <property type="project" value="UniProtKB-KW"/>
</dbReference>
<comment type="cofactor">
    <cofactor evidence="11">
        <name>FAD</name>
        <dbReference type="ChEBI" id="CHEBI:57692"/>
    </cofactor>
    <text evidence="11">Binds 1 FAD per subunit.</text>
</comment>
<dbReference type="InterPro" id="IPR001433">
    <property type="entry name" value="OxRdtase_FAD/NAD-bd"/>
</dbReference>
<feature type="binding site" evidence="12">
    <location>
        <position position="234"/>
    </location>
    <ligand>
        <name>[2Fe-2S] cluster</name>
        <dbReference type="ChEBI" id="CHEBI:190135"/>
    </ligand>
</feature>
<accession>A0A1F7S592</accession>
<organism evidence="14 15">
    <name type="scientific">Candidatus Schekmanbacteria bacterium RBG_13_48_7</name>
    <dbReference type="NCBI Taxonomy" id="1817878"/>
    <lineage>
        <taxon>Bacteria</taxon>
        <taxon>Candidatus Schekmaniibacteriota</taxon>
    </lineage>
</organism>
<dbReference type="InterPro" id="IPR019480">
    <property type="entry name" value="Dihydroorotate_DH_Fe-S-bd"/>
</dbReference>
<dbReference type="Gene3D" id="3.40.50.80">
    <property type="entry name" value="Nucleotide-binding domain of ferredoxin-NADP reductase (FNR) module"/>
    <property type="match status" value="1"/>
</dbReference>
<keyword evidence="9 12" id="KW-0411">Iron-sulfur</keyword>
<reference evidence="14 15" key="1">
    <citation type="journal article" date="2016" name="Nat. Commun.">
        <title>Thousands of microbial genomes shed light on interconnected biogeochemical processes in an aquifer system.</title>
        <authorList>
            <person name="Anantharaman K."/>
            <person name="Brown C.T."/>
            <person name="Hug L.A."/>
            <person name="Sharon I."/>
            <person name="Castelle C.J."/>
            <person name="Probst A.J."/>
            <person name="Thomas B.C."/>
            <person name="Singh A."/>
            <person name="Wilkins M.J."/>
            <person name="Karaoz U."/>
            <person name="Brodie E.L."/>
            <person name="Williams K.H."/>
            <person name="Hubbard S.S."/>
            <person name="Banfield J.F."/>
        </authorList>
    </citation>
    <scope>NUCLEOTIDE SEQUENCE [LARGE SCALE GENOMIC DNA]</scope>
</reference>
<keyword evidence="5 12" id="KW-0479">Metal-binding</keyword>
<evidence type="ECO:0000313" key="15">
    <source>
        <dbReference type="Proteomes" id="UP000179266"/>
    </source>
</evidence>
<comment type="cofactor">
    <cofactor evidence="12">
        <name>[2Fe-2S] cluster</name>
        <dbReference type="ChEBI" id="CHEBI:190135"/>
    </cofactor>
    <text evidence="12">Binds 1 [2Fe-2S] cluster per subunit.</text>
</comment>
<name>A0A1F7S592_9BACT</name>
<gene>
    <name evidence="14" type="ORF">A2161_06520</name>
</gene>
<dbReference type="PANTHER" id="PTHR43513:SF3">
    <property type="entry name" value="DIHYDROOROTATE DEHYDROGENASE B (NAD(+)), ELECTRON TRANSFER SUBUNIT-RELATED"/>
    <property type="match status" value="1"/>
</dbReference>
<feature type="domain" description="FAD-binding FR-type" evidence="13">
    <location>
        <begin position="1"/>
        <end position="100"/>
    </location>
</feature>
<dbReference type="Pfam" id="PF10418">
    <property type="entry name" value="DHODB_Fe-S_bind"/>
    <property type="match status" value="1"/>
</dbReference>
<evidence type="ECO:0000256" key="4">
    <source>
        <dbReference type="ARBA" id="ARBA00022714"/>
    </source>
</evidence>
<feature type="binding site" evidence="11">
    <location>
        <begin position="49"/>
        <end position="52"/>
    </location>
    <ligand>
        <name>FAD</name>
        <dbReference type="ChEBI" id="CHEBI:57692"/>
    </ligand>
</feature>
<dbReference type="EMBL" id="MGDD01000024">
    <property type="protein sequence ID" value="OGL48985.1"/>
    <property type="molecule type" value="Genomic_DNA"/>
</dbReference>
<feature type="binding site" evidence="12">
    <location>
        <position position="229"/>
    </location>
    <ligand>
        <name>[2Fe-2S] cluster</name>
        <dbReference type="ChEBI" id="CHEBI:190135"/>
    </ligand>
</feature>
<evidence type="ECO:0000256" key="10">
    <source>
        <dbReference type="ARBA" id="ARBA00034078"/>
    </source>
</evidence>
<comment type="caution">
    <text evidence="14">The sequence shown here is derived from an EMBL/GenBank/DDBJ whole genome shotgun (WGS) entry which is preliminary data.</text>
</comment>
<evidence type="ECO:0000256" key="8">
    <source>
        <dbReference type="ARBA" id="ARBA00023004"/>
    </source>
</evidence>
<evidence type="ECO:0000256" key="3">
    <source>
        <dbReference type="ARBA" id="ARBA00022630"/>
    </source>
</evidence>
<dbReference type="SUPFAM" id="SSF52343">
    <property type="entry name" value="Ferredoxin reductase-like, C-terminal NADP-linked domain"/>
    <property type="match status" value="1"/>
</dbReference>
<keyword evidence="8 12" id="KW-0408">Iron</keyword>
<dbReference type="InterPro" id="IPR050353">
    <property type="entry name" value="PyrK_electron_transfer"/>
</dbReference>
<evidence type="ECO:0000256" key="7">
    <source>
        <dbReference type="ARBA" id="ARBA00022982"/>
    </source>
</evidence>
<dbReference type="InterPro" id="IPR008333">
    <property type="entry name" value="Cbr1-like_FAD-bd_dom"/>
</dbReference>
<feature type="binding site" evidence="12">
    <location>
        <position position="237"/>
    </location>
    <ligand>
        <name>[2Fe-2S] cluster</name>
        <dbReference type="ChEBI" id="CHEBI:190135"/>
    </ligand>
</feature>
<feature type="binding site" evidence="12">
    <location>
        <position position="254"/>
    </location>
    <ligand>
        <name>[2Fe-2S] cluster</name>
        <dbReference type="ChEBI" id="CHEBI:190135"/>
    </ligand>
</feature>
<evidence type="ECO:0000313" key="14">
    <source>
        <dbReference type="EMBL" id="OGL48985.1"/>
    </source>
</evidence>
<evidence type="ECO:0000256" key="11">
    <source>
        <dbReference type="PIRSR" id="PIRSR006816-1"/>
    </source>
</evidence>
<protein>
    <recommendedName>
        <fullName evidence="13">FAD-binding FR-type domain-containing protein</fullName>
    </recommendedName>
</protein>
<proteinExistence type="inferred from homology"/>
<evidence type="ECO:0000256" key="12">
    <source>
        <dbReference type="PIRSR" id="PIRSR006816-2"/>
    </source>
</evidence>
<evidence type="ECO:0000256" key="1">
    <source>
        <dbReference type="ARBA" id="ARBA00006422"/>
    </source>
</evidence>
<comment type="cofactor">
    <cofactor evidence="10">
        <name>[2Fe-2S] cluster</name>
        <dbReference type="ChEBI" id="CHEBI:190135"/>
    </cofactor>
</comment>
<dbReference type="Proteomes" id="UP000179266">
    <property type="component" value="Unassembled WGS sequence"/>
</dbReference>